<feature type="transmembrane region" description="Helical" evidence="7">
    <location>
        <begin position="42"/>
        <end position="61"/>
    </location>
</feature>
<evidence type="ECO:0000313" key="10">
    <source>
        <dbReference type="Proteomes" id="UP001368654"/>
    </source>
</evidence>
<name>A0ABU8LUW2_9MICO</name>
<reference evidence="9 10" key="1">
    <citation type="submission" date="2024-02" db="EMBL/GenBank/DDBJ databases">
        <authorList>
            <person name="Saticioglu I.B."/>
        </authorList>
    </citation>
    <scope>NUCLEOTIDE SEQUENCE [LARGE SCALE GENOMIC DNA]</scope>
    <source>
        <strain evidence="9 10">Mu-86</strain>
    </source>
</reference>
<evidence type="ECO:0000256" key="7">
    <source>
        <dbReference type="SAM" id="Phobius"/>
    </source>
</evidence>
<sequence length="127" mass="14265">MIIDLFWFALVSFYFIAYFFVMAMIIVDLFRDHELSGWWKALWIIFLIFVPFLTALVYVIARGSGMAKRAQTHGGGRVPEQDDYQPKASASPSEDIARAKALLDSGAISQGEFDALKSKALGNKYFG</sequence>
<comment type="caution">
    <text evidence="9">The sequence shown here is derived from an EMBL/GenBank/DDBJ whole genome shotgun (WGS) entry which is preliminary data.</text>
</comment>
<dbReference type="Pfam" id="PF13396">
    <property type="entry name" value="PLDc_N"/>
    <property type="match status" value="1"/>
</dbReference>
<feature type="transmembrane region" description="Helical" evidence="7">
    <location>
        <begin position="7"/>
        <end position="30"/>
    </location>
</feature>
<dbReference type="Proteomes" id="UP001368654">
    <property type="component" value="Unassembled WGS sequence"/>
</dbReference>
<evidence type="ECO:0000256" key="2">
    <source>
        <dbReference type="ARBA" id="ARBA00022475"/>
    </source>
</evidence>
<comment type="subcellular location">
    <subcellularLocation>
        <location evidence="1">Cell membrane</location>
        <topology evidence="1">Multi-pass membrane protein</topology>
    </subcellularLocation>
</comment>
<keyword evidence="2" id="KW-1003">Cell membrane</keyword>
<evidence type="ECO:0000256" key="1">
    <source>
        <dbReference type="ARBA" id="ARBA00004651"/>
    </source>
</evidence>
<gene>
    <name evidence="9" type="ORF">WDU96_07485</name>
</gene>
<dbReference type="InterPro" id="IPR027379">
    <property type="entry name" value="CLS_N"/>
</dbReference>
<evidence type="ECO:0000256" key="4">
    <source>
        <dbReference type="ARBA" id="ARBA00022989"/>
    </source>
</evidence>
<protein>
    <submittedName>
        <fullName evidence="9">SHOCT domain-containing protein</fullName>
    </submittedName>
</protein>
<evidence type="ECO:0000259" key="8">
    <source>
        <dbReference type="Pfam" id="PF13396"/>
    </source>
</evidence>
<accession>A0ABU8LUW2</accession>
<organism evidence="9 10">
    <name type="scientific">Microbacterium marmarense</name>
    <dbReference type="NCBI Taxonomy" id="3122051"/>
    <lineage>
        <taxon>Bacteria</taxon>
        <taxon>Bacillati</taxon>
        <taxon>Actinomycetota</taxon>
        <taxon>Actinomycetes</taxon>
        <taxon>Micrococcales</taxon>
        <taxon>Microbacteriaceae</taxon>
        <taxon>Microbacterium</taxon>
    </lineage>
</organism>
<feature type="domain" description="Cardiolipin synthase N-terminal" evidence="8">
    <location>
        <begin position="23"/>
        <end position="62"/>
    </location>
</feature>
<evidence type="ECO:0000256" key="3">
    <source>
        <dbReference type="ARBA" id="ARBA00022692"/>
    </source>
</evidence>
<proteinExistence type="predicted"/>
<dbReference type="EMBL" id="JBBDGL010000002">
    <property type="protein sequence ID" value="MEJ1155441.1"/>
    <property type="molecule type" value="Genomic_DNA"/>
</dbReference>
<keyword evidence="5 7" id="KW-0472">Membrane</keyword>
<evidence type="ECO:0000256" key="5">
    <source>
        <dbReference type="ARBA" id="ARBA00023136"/>
    </source>
</evidence>
<evidence type="ECO:0000256" key="6">
    <source>
        <dbReference type="SAM" id="MobiDB-lite"/>
    </source>
</evidence>
<keyword evidence="10" id="KW-1185">Reference proteome</keyword>
<evidence type="ECO:0000313" key="9">
    <source>
        <dbReference type="EMBL" id="MEJ1155441.1"/>
    </source>
</evidence>
<feature type="region of interest" description="Disordered" evidence="6">
    <location>
        <begin position="69"/>
        <end position="93"/>
    </location>
</feature>
<keyword evidence="3 7" id="KW-0812">Transmembrane</keyword>
<keyword evidence="4 7" id="KW-1133">Transmembrane helix</keyword>
<dbReference type="RefSeq" id="WP_337337877.1">
    <property type="nucleotide sequence ID" value="NZ_JBBDGL010000002.1"/>
</dbReference>